<feature type="transmembrane region" description="Helical" evidence="1">
    <location>
        <begin position="6"/>
        <end position="25"/>
    </location>
</feature>
<keyword evidence="1" id="KW-1133">Transmembrane helix</keyword>
<dbReference type="AlphaFoldDB" id="A0A370HDA3"/>
<dbReference type="Proteomes" id="UP000255355">
    <property type="component" value="Unassembled WGS sequence"/>
</dbReference>
<name>A0A370HDA3_9NOCA</name>
<evidence type="ECO:0000313" key="3">
    <source>
        <dbReference type="Proteomes" id="UP000255355"/>
    </source>
</evidence>
<sequence>MDWPTAAVLIALLITFMVIVATYIGSRSSK</sequence>
<keyword evidence="3" id="KW-1185">Reference proteome</keyword>
<evidence type="ECO:0000313" key="2">
    <source>
        <dbReference type="EMBL" id="RDI55214.1"/>
    </source>
</evidence>
<evidence type="ECO:0000256" key="1">
    <source>
        <dbReference type="SAM" id="Phobius"/>
    </source>
</evidence>
<proteinExistence type="predicted"/>
<reference evidence="2 3" key="1">
    <citation type="submission" date="2018-07" db="EMBL/GenBank/DDBJ databases">
        <title>Genomic Encyclopedia of Type Strains, Phase IV (KMG-IV): sequencing the most valuable type-strain genomes for metagenomic binning, comparative biology and taxonomic classification.</title>
        <authorList>
            <person name="Goeker M."/>
        </authorList>
    </citation>
    <scope>NUCLEOTIDE SEQUENCE [LARGE SCALE GENOMIC DNA]</scope>
    <source>
        <strain evidence="2 3">DSM 44952</strain>
    </source>
</reference>
<organism evidence="2 3">
    <name type="scientific">Nocardia mexicana</name>
    <dbReference type="NCBI Taxonomy" id="279262"/>
    <lineage>
        <taxon>Bacteria</taxon>
        <taxon>Bacillati</taxon>
        <taxon>Actinomycetota</taxon>
        <taxon>Actinomycetes</taxon>
        <taxon>Mycobacteriales</taxon>
        <taxon>Nocardiaceae</taxon>
        <taxon>Nocardia</taxon>
    </lineage>
</organism>
<dbReference type="EMBL" id="QQAZ01000001">
    <property type="protein sequence ID" value="RDI55214.1"/>
    <property type="molecule type" value="Genomic_DNA"/>
</dbReference>
<comment type="caution">
    <text evidence="2">The sequence shown here is derived from an EMBL/GenBank/DDBJ whole genome shotgun (WGS) entry which is preliminary data.</text>
</comment>
<accession>A0A370HDA3</accession>
<keyword evidence="1" id="KW-0812">Transmembrane</keyword>
<keyword evidence="1" id="KW-0472">Membrane</keyword>
<protein>
    <submittedName>
        <fullName evidence="2">Uncharacterized protein</fullName>
    </submittedName>
</protein>
<gene>
    <name evidence="2" type="ORF">DFR68_10146</name>
</gene>